<dbReference type="eggNOG" id="COG0360">
    <property type="taxonomic scope" value="Bacteria"/>
</dbReference>
<dbReference type="SUPFAM" id="SSF54995">
    <property type="entry name" value="Ribosomal protein S6"/>
    <property type="match status" value="1"/>
</dbReference>
<organism evidence="6 7">
    <name type="scientific">Mycoplasmopsis californica</name>
    <dbReference type="NCBI Taxonomy" id="2113"/>
    <lineage>
        <taxon>Bacteria</taxon>
        <taxon>Bacillati</taxon>
        <taxon>Mycoplasmatota</taxon>
        <taxon>Mycoplasmoidales</taxon>
        <taxon>Metamycoplasmataceae</taxon>
        <taxon>Mycoplasmopsis</taxon>
    </lineage>
</organism>
<dbReference type="Gene3D" id="3.30.70.60">
    <property type="match status" value="1"/>
</dbReference>
<dbReference type="EMBL" id="CP007521">
    <property type="protein sequence ID" value="AIA29546.1"/>
    <property type="molecule type" value="Genomic_DNA"/>
</dbReference>
<dbReference type="AlphaFoldDB" id="A0A059XW33"/>
<keyword evidence="4" id="KW-0699">rRNA-binding</keyword>
<dbReference type="Proteomes" id="UP000027088">
    <property type="component" value="Chromosome"/>
</dbReference>
<keyword evidence="4" id="KW-0687">Ribonucleoprotein</keyword>
<reference evidence="6 7" key="1">
    <citation type="journal article" date="2014" name="Genome Announc.">
        <title>Complete Genome Sequence of the Bovine Mastitis Pathogen Mycoplasma californicum Strain ST-6T (ATCC 33461T).</title>
        <authorList>
            <person name="Calcutt M.J."/>
            <person name="Foecking M.F."/>
            <person name="Fox L.K."/>
        </authorList>
    </citation>
    <scope>NUCLEOTIDE SEQUENCE [LARGE SCALE GENOMIC DNA]</scope>
    <source>
        <strain evidence="6 7">ST-6</strain>
    </source>
</reference>
<dbReference type="HAMAP" id="MF_00360">
    <property type="entry name" value="Ribosomal_bS6"/>
    <property type="match status" value="1"/>
</dbReference>
<dbReference type="NCBIfam" id="TIGR00166">
    <property type="entry name" value="S6"/>
    <property type="match status" value="1"/>
</dbReference>
<dbReference type="KEGG" id="mcr:MCFN_02040"/>
<comment type="similarity">
    <text evidence="1 4">Belongs to the bacterial ribosomal protein bS6 family.</text>
</comment>
<dbReference type="InterPro" id="IPR014717">
    <property type="entry name" value="Transl_elong_EF1B/ribsomal_bS6"/>
</dbReference>
<gene>
    <name evidence="4 6" type="primary">rpsF</name>
    <name evidence="6" type="ORF">MCFN_02040</name>
</gene>
<dbReference type="Pfam" id="PF01250">
    <property type="entry name" value="Ribosomal_S6"/>
    <property type="match status" value="1"/>
</dbReference>
<evidence type="ECO:0000256" key="4">
    <source>
        <dbReference type="HAMAP-Rule" id="MF_00360"/>
    </source>
</evidence>
<dbReference type="CDD" id="cd00473">
    <property type="entry name" value="bS6"/>
    <property type="match status" value="1"/>
</dbReference>
<dbReference type="GO" id="GO:0019843">
    <property type="term" value="F:rRNA binding"/>
    <property type="evidence" value="ECO:0007669"/>
    <property type="project" value="UniProtKB-UniRule"/>
</dbReference>
<keyword evidence="7" id="KW-1185">Reference proteome</keyword>
<proteinExistence type="inferred from homology"/>
<accession>A0A059XW33</accession>
<feature type="region of interest" description="Disordered" evidence="5">
    <location>
        <begin position="93"/>
        <end position="139"/>
    </location>
</feature>
<dbReference type="GO" id="GO:0005840">
    <property type="term" value="C:ribosome"/>
    <property type="evidence" value="ECO:0007669"/>
    <property type="project" value="UniProtKB-KW"/>
</dbReference>
<evidence type="ECO:0000313" key="7">
    <source>
        <dbReference type="Proteomes" id="UP000027088"/>
    </source>
</evidence>
<dbReference type="InterPro" id="IPR000529">
    <property type="entry name" value="Ribosomal_bS6"/>
</dbReference>
<dbReference type="GO" id="GO:0003735">
    <property type="term" value="F:structural constituent of ribosome"/>
    <property type="evidence" value="ECO:0007669"/>
    <property type="project" value="InterPro"/>
</dbReference>
<evidence type="ECO:0000256" key="3">
    <source>
        <dbReference type="ARBA" id="ARBA00035294"/>
    </source>
</evidence>
<comment type="function">
    <text evidence="2 4">Binds together with bS18 to 16S ribosomal RNA.</text>
</comment>
<evidence type="ECO:0000313" key="6">
    <source>
        <dbReference type="EMBL" id="AIA29546.1"/>
    </source>
</evidence>
<keyword evidence="4 6" id="KW-0689">Ribosomal protein</keyword>
<evidence type="ECO:0000256" key="1">
    <source>
        <dbReference type="ARBA" id="ARBA00009512"/>
    </source>
</evidence>
<keyword evidence="4" id="KW-0694">RNA-binding</keyword>
<dbReference type="GO" id="GO:1990904">
    <property type="term" value="C:ribonucleoprotein complex"/>
    <property type="evidence" value="ECO:0007669"/>
    <property type="project" value="UniProtKB-KW"/>
</dbReference>
<dbReference type="InterPro" id="IPR020814">
    <property type="entry name" value="Ribosomal_S6_plastid/chlpt"/>
</dbReference>
<dbReference type="RefSeq" id="WP_051604566.1">
    <property type="nucleotide sequence ID" value="NZ_CP007521.1"/>
</dbReference>
<dbReference type="InterPro" id="IPR035980">
    <property type="entry name" value="Ribosomal_bS6_sf"/>
</dbReference>
<evidence type="ECO:0000256" key="2">
    <source>
        <dbReference type="ARBA" id="ARBA00035104"/>
    </source>
</evidence>
<sequence length="139" mass="16168">MHKYEIMMILDPKAESKVGFDLVESVFGKSNIIKAEDLEVKTLAYPIKHSTQGRYLLFRLNSEPSLISEFVRRSNISKDIWRQLAINLDSEKGYGKERKQSLSAKFRDKDKDFDGEKPRRRFVEGEKVEKKSKPAEKAE</sequence>
<dbReference type="GO" id="GO:0006412">
    <property type="term" value="P:translation"/>
    <property type="evidence" value="ECO:0007669"/>
    <property type="project" value="UniProtKB-UniRule"/>
</dbReference>
<protein>
    <recommendedName>
        <fullName evidence="3 4">Small ribosomal subunit protein bS6</fullName>
    </recommendedName>
</protein>
<name>A0A059XW33_9BACT</name>
<evidence type="ECO:0000256" key="5">
    <source>
        <dbReference type="SAM" id="MobiDB-lite"/>
    </source>
</evidence>